<gene>
    <name evidence="2" type="ORF">CQR37_07615</name>
</gene>
<dbReference type="SMART" id="SM00635">
    <property type="entry name" value="BID_2"/>
    <property type="match status" value="1"/>
</dbReference>
<reference evidence="2 3" key="1">
    <citation type="submission" date="2017-10" db="EMBL/GenBank/DDBJ databases">
        <title>Draft genomes of the Enterococcus faecium isolated from human feces before and after Helicobacter pylori eradication therapy.</title>
        <authorList>
            <person name="Prianichniikov N.A."/>
            <person name="Glushchenko O.E."/>
            <person name="Malakhova M.V."/>
        </authorList>
    </citation>
    <scope>NUCLEOTIDE SEQUENCE [LARGE SCALE GENOMIC DNA]</scope>
    <source>
        <strain evidence="2 3">Hp_5-7</strain>
    </source>
</reference>
<dbReference type="Proteomes" id="UP000224303">
    <property type="component" value="Unassembled WGS sequence"/>
</dbReference>
<accession>A0A2G0EAL7</accession>
<evidence type="ECO:0000313" key="3">
    <source>
        <dbReference type="Proteomes" id="UP000224303"/>
    </source>
</evidence>
<sequence length="98" mass="10064">MQRQAKIGSSGEVISPESVALNKTTLSLVVGSTETLVATILPANATNKNVTWSSSDSTIATVDTKGKVVAVKAGTTEITVNTVDGNKSAKCTLTVNEL</sequence>
<feature type="domain" description="BIG2" evidence="1">
    <location>
        <begin position="15"/>
        <end position="92"/>
    </location>
</feature>
<comment type="caution">
    <text evidence="2">The sequence shown here is derived from an EMBL/GenBank/DDBJ whole genome shotgun (WGS) entry which is preliminary data.</text>
</comment>
<dbReference type="AlphaFoldDB" id="A0A2G0EAL7"/>
<dbReference type="RefSeq" id="WP_099144871.1">
    <property type="nucleotide sequence ID" value="NZ_LOHT01000263.1"/>
</dbReference>
<organism evidence="2 3">
    <name type="scientific">Enterococcus faecium</name>
    <name type="common">Streptococcus faecium</name>
    <dbReference type="NCBI Taxonomy" id="1352"/>
    <lineage>
        <taxon>Bacteria</taxon>
        <taxon>Bacillati</taxon>
        <taxon>Bacillota</taxon>
        <taxon>Bacilli</taxon>
        <taxon>Lactobacillales</taxon>
        <taxon>Enterococcaceae</taxon>
        <taxon>Enterococcus</taxon>
    </lineage>
</organism>
<protein>
    <recommendedName>
        <fullName evidence="1">BIG2 domain-containing protein</fullName>
    </recommendedName>
</protein>
<evidence type="ECO:0000259" key="1">
    <source>
        <dbReference type="SMART" id="SM00635"/>
    </source>
</evidence>
<name>A0A2G0EAL7_ENTFC</name>
<dbReference type="EMBL" id="PCGC01000014">
    <property type="protein sequence ID" value="PHL21539.1"/>
    <property type="molecule type" value="Genomic_DNA"/>
</dbReference>
<dbReference type="InterPro" id="IPR003343">
    <property type="entry name" value="Big_2"/>
</dbReference>
<dbReference type="SUPFAM" id="SSF49373">
    <property type="entry name" value="Invasin/intimin cell-adhesion fragments"/>
    <property type="match status" value="1"/>
</dbReference>
<proteinExistence type="predicted"/>
<dbReference type="InterPro" id="IPR008964">
    <property type="entry name" value="Invasin/intimin_cell_adhesion"/>
</dbReference>
<dbReference type="Pfam" id="PF02368">
    <property type="entry name" value="Big_2"/>
    <property type="match status" value="1"/>
</dbReference>
<dbReference type="Gene3D" id="2.60.40.1080">
    <property type="match status" value="1"/>
</dbReference>
<evidence type="ECO:0000313" key="2">
    <source>
        <dbReference type="EMBL" id="PHL21539.1"/>
    </source>
</evidence>